<organism evidence="1 2">
    <name type="scientific">Gordonia mangrovi</name>
    <dbReference type="NCBI Taxonomy" id="2665643"/>
    <lineage>
        <taxon>Bacteria</taxon>
        <taxon>Bacillati</taxon>
        <taxon>Actinomycetota</taxon>
        <taxon>Actinomycetes</taxon>
        <taxon>Mycobacteriales</taxon>
        <taxon>Gordoniaceae</taxon>
        <taxon>Gordonia</taxon>
    </lineage>
</organism>
<dbReference type="EMBL" id="WMBR01000001">
    <property type="protein sequence ID" value="MXP20175.1"/>
    <property type="molecule type" value="Genomic_DNA"/>
</dbReference>
<sequence>MLRIWLGCAVVIVGLVAAAIAVPRLAHRYPCDSVVPNAADMGLRLSDTEQVVSCEHHASFPDSSARLVVRTASPQTRTALLQRSSVSEELERTMISENDGPFYEEVRRPNLERSKQVYLSTTGDYQLSISYDDGIESGLLLTVWAMEM</sequence>
<evidence type="ECO:0000313" key="1">
    <source>
        <dbReference type="EMBL" id="MXP20175.1"/>
    </source>
</evidence>
<keyword evidence="2" id="KW-1185">Reference proteome</keyword>
<accession>A0A6L7GN67</accession>
<comment type="caution">
    <text evidence="1">The sequence shown here is derived from an EMBL/GenBank/DDBJ whole genome shotgun (WGS) entry which is preliminary data.</text>
</comment>
<dbReference type="Proteomes" id="UP000475545">
    <property type="component" value="Unassembled WGS sequence"/>
</dbReference>
<evidence type="ECO:0000313" key="2">
    <source>
        <dbReference type="Proteomes" id="UP000475545"/>
    </source>
</evidence>
<dbReference type="RefSeq" id="WP_160900342.1">
    <property type="nucleotide sequence ID" value="NZ_CP102850.1"/>
</dbReference>
<dbReference type="AlphaFoldDB" id="A0A6L7GN67"/>
<protein>
    <submittedName>
        <fullName evidence="1">Uncharacterized protein</fullName>
    </submittedName>
</protein>
<gene>
    <name evidence="1" type="ORF">GIY30_02160</name>
</gene>
<proteinExistence type="predicted"/>
<name>A0A6L7GN67_9ACTN</name>
<reference evidence="1 2" key="1">
    <citation type="submission" date="2019-11" db="EMBL/GenBank/DDBJ databases">
        <title>Gordonia sp. nov., a novel actinobacterium isolated from mangrove soil in Hainan.</title>
        <authorList>
            <person name="Huang X."/>
            <person name="Xie Y."/>
            <person name="Chu X."/>
            <person name="Xiao K."/>
        </authorList>
    </citation>
    <scope>NUCLEOTIDE SEQUENCE [LARGE SCALE GENOMIC DNA]</scope>
    <source>
        <strain evidence="1 2">HNM0687</strain>
    </source>
</reference>